<gene>
    <name evidence="2" type="ORF">BE221DRAFT_75014</name>
</gene>
<organism evidence="2">
    <name type="scientific">Ostreococcus tauri</name>
    <name type="common">Marine green alga</name>
    <dbReference type="NCBI Taxonomy" id="70448"/>
    <lineage>
        <taxon>Eukaryota</taxon>
        <taxon>Viridiplantae</taxon>
        <taxon>Chlorophyta</taxon>
        <taxon>Mamiellophyceae</taxon>
        <taxon>Mamiellales</taxon>
        <taxon>Bathycoccaceae</taxon>
        <taxon>Ostreococcus</taxon>
    </lineage>
</organism>
<keyword evidence="1" id="KW-0472">Membrane</keyword>
<dbReference type="AlphaFoldDB" id="A0A1Y5I9Y7"/>
<dbReference type="Proteomes" id="UP000195557">
    <property type="component" value="Unassembled WGS sequence"/>
</dbReference>
<name>A0A1Y5I9Y7_OSTTA</name>
<protein>
    <submittedName>
        <fullName evidence="2">Uncharacterized protein</fullName>
    </submittedName>
</protein>
<proteinExistence type="predicted"/>
<keyword evidence="1" id="KW-1133">Transmembrane helix</keyword>
<accession>A0A1Y5I9Y7</accession>
<keyword evidence="1" id="KW-0812">Transmembrane</keyword>
<sequence length="178" mass="19278">MSVHSGGFEKLPRFGLSFPAKIFNAVDLPIPFVPTKPKTCPARGVGNLCSLNVFGPYRCVVSFSRFFGRLIIVSASNGHFFTQIPHPMHSSSERNAILSFGETSMQSLPTFTTGHDRLHSCLHFLGRHFSALTMAILSSLSFASAASFFFPIARVSGDAASGRRRPRAGASAERAGDR</sequence>
<dbReference type="EMBL" id="KZ155784">
    <property type="protein sequence ID" value="OUS46389.1"/>
    <property type="molecule type" value="Genomic_DNA"/>
</dbReference>
<feature type="transmembrane region" description="Helical" evidence="1">
    <location>
        <begin position="129"/>
        <end position="155"/>
    </location>
</feature>
<evidence type="ECO:0000256" key="1">
    <source>
        <dbReference type="SAM" id="Phobius"/>
    </source>
</evidence>
<reference evidence="2" key="1">
    <citation type="submission" date="2017-04" db="EMBL/GenBank/DDBJ databases">
        <title>Population genomics of picophytoplankton unveils novel chromosome hypervariability.</title>
        <authorList>
            <consortium name="DOE Joint Genome Institute"/>
            <person name="Blanc-Mathieu R."/>
            <person name="Krasovec M."/>
            <person name="Hebrard M."/>
            <person name="Yau S."/>
            <person name="Desgranges E."/>
            <person name="Martin J."/>
            <person name="Schackwitz W."/>
            <person name="Kuo A."/>
            <person name="Salin G."/>
            <person name="Donnadieu C."/>
            <person name="Desdevises Y."/>
            <person name="Sanchez-Ferandin S."/>
            <person name="Moreau H."/>
            <person name="Rivals E."/>
            <person name="Grigoriev I.V."/>
            <person name="Grimsley N."/>
            <person name="Eyre-Walker A."/>
            <person name="Piganeau G."/>
        </authorList>
    </citation>
    <scope>NUCLEOTIDE SEQUENCE [LARGE SCALE GENOMIC DNA]</scope>
    <source>
        <strain evidence="2">RCC 1115</strain>
    </source>
</reference>
<evidence type="ECO:0000313" key="2">
    <source>
        <dbReference type="EMBL" id="OUS46389.1"/>
    </source>
</evidence>